<organism evidence="1 2">
    <name type="scientific">Lacticaseibacillus paracasei</name>
    <name type="common">Lactobacillus paracasei</name>
    <dbReference type="NCBI Taxonomy" id="1597"/>
    <lineage>
        <taxon>Bacteria</taxon>
        <taxon>Bacillati</taxon>
        <taxon>Bacillota</taxon>
        <taxon>Bacilli</taxon>
        <taxon>Lactobacillales</taxon>
        <taxon>Lactobacillaceae</taxon>
        <taxon>Lacticaseibacillus</taxon>
    </lineage>
</organism>
<evidence type="ECO:0000313" key="2">
    <source>
        <dbReference type="Proteomes" id="UP000234512"/>
    </source>
</evidence>
<protein>
    <submittedName>
        <fullName evidence="1">Uncharacterized protein</fullName>
    </submittedName>
</protein>
<proteinExistence type="predicted"/>
<accession>A0AB36XCL2</accession>
<dbReference type="AntiFam" id="ANF00266">
    <property type="entry name" value="DNA repeat translations related to WP_020751851.1"/>
</dbReference>
<gene>
    <name evidence="1" type="ORF">C0Q90_04830</name>
</gene>
<dbReference type="EMBL" id="PKQJ01000004">
    <property type="protein sequence ID" value="PLC46828.1"/>
    <property type="molecule type" value="Genomic_DNA"/>
</dbReference>
<sequence>MGTLDKQQLLATSFYAYECLLKCVHWRRNHHVRAFGRNDEEAAITPKSAYTPVSNCTSSRTRF</sequence>
<evidence type="ECO:0000313" key="1">
    <source>
        <dbReference type="EMBL" id="PLC46828.1"/>
    </source>
</evidence>
<dbReference type="AlphaFoldDB" id="A0AB36XCL2"/>
<dbReference type="NCBIfam" id="NF040509">
    <property type="entry name" value="Lacto_palin_RPT"/>
    <property type="match status" value="1"/>
</dbReference>
<reference evidence="1 2" key="1">
    <citation type="journal article" date="2018" name="Genome Announc.">
        <title>Draft Genome Sequence of Lactobacillus paracasei DUP 13076, Which Exhibits Potent Antipathogenic Effects against Salmonella enterica Serovars Enteritidis, Typhimurium, and Heidelberg.</title>
        <authorList>
            <person name="Muyyarikkandy M.S."/>
            <person name="Alqahtani F.H."/>
            <person name="Mandoiu I."/>
            <person name="Amalaradjou M.A."/>
        </authorList>
    </citation>
    <scope>NUCLEOTIDE SEQUENCE [LARGE SCALE GENOMIC DNA]</scope>
    <source>
        <strain evidence="1 2">DUP 13076</strain>
    </source>
</reference>
<comment type="caution">
    <text evidence="1">The sequence shown here is derived from an EMBL/GenBank/DDBJ whole genome shotgun (WGS) entry which is preliminary data.</text>
</comment>
<dbReference type="Proteomes" id="UP000234512">
    <property type="component" value="Unassembled WGS sequence"/>
</dbReference>
<name>A0AB36XCL2_LACPA</name>